<accession>A0A517LE34</accession>
<keyword evidence="3" id="KW-1185">Reference proteome</keyword>
<dbReference type="Proteomes" id="UP000316270">
    <property type="component" value="Chromosome 10"/>
</dbReference>
<evidence type="ECO:0000313" key="3">
    <source>
        <dbReference type="Proteomes" id="UP000316270"/>
    </source>
</evidence>
<evidence type="ECO:0000313" key="2">
    <source>
        <dbReference type="EMBL" id="QDS73893.1"/>
    </source>
</evidence>
<sequence>MRTTYLLADLCLSVLAVCQYMDQQYVESVCSPDMNITAGQLIPPCISVEIIQGQCEPNGTQPLDLAAYAQCLCNEPSTFFRDWLGCRSCIEAHGGMSEGEQVEYAGLLSSVSSSLCGGLTTAKFEDVFATMEATMTRNASRNTKVGDSFPSSTAVSLYYNYTGTYPQGPGVITGTAMVAPGRMSGQESLTTPTSTAKGVSMSKAVKTEVSSVWSHDSFPPSLNDAAPIGNTAVMGLMAAAGGIVFAL</sequence>
<organism evidence="2 3">
    <name type="scientific">Venturia effusa</name>
    <dbReference type="NCBI Taxonomy" id="50376"/>
    <lineage>
        <taxon>Eukaryota</taxon>
        <taxon>Fungi</taxon>
        <taxon>Dikarya</taxon>
        <taxon>Ascomycota</taxon>
        <taxon>Pezizomycotina</taxon>
        <taxon>Dothideomycetes</taxon>
        <taxon>Pleosporomycetidae</taxon>
        <taxon>Venturiales</taxon>
        <taxon>Venturiaceae</taxon>
        <taxon>Venturia</taxon>
    </lineage>
</organism>
<dbReference type="AlphaFoldDB" id="A0A517LE34"/>
<name>A0A517LE34_9PEZI</name>
<proteinExistence type="predicted"/>
<evidence type="ECO:0000256" key="1">
    <source>
        <dbReference type="SAM" id="SignalP"/>
    </source>
</evidence>
<dbReference type="OrthoDB" id="4331875at2759"/>
<protein>
    <recommendedName>
        <fullName evidence="4">Extracellular membrane protein CFEM domain-containing protein</fullName>
    </recommendedName>
</protein>
<gene>
    <name evidence="2" type="ORF">FKW77_007168</name>
</gene>
<keyword evidence="1" id="KW-0732">Signal</keyword>
<reference evidence="2 3" key="1">
    <citation type="submission" date="2019-07" db="EMBL/GenBank/DDBJ databases">
        <title>Finished genome of Venturia effusa.</title>
        <authorList>
            <person name="Young C.A."/>
            <person name="Cox M.P."/>
            <person name="Ganley A.R.D."/>
            <person name="David W.J."/>
        </authorList>
    </citation>
    <scope>NUCLEOTIDE SEQUENCE [LARGE SCALE GENOMIC DNA]</scope>
    <source>
        <strain evidence="3">albino</strain>
    </source>
</reference>
<evidence type="ECO:0008006" key="4">
    <source>
        <dbReference type="Google" id="ProtNLM"/>
    </source>
</evidence>
<dbReference type="EMBL" id="CP042194">
    <property type="protein sequence ID" value="QDS73893.1"/>
    <property type="molecule type" value="Genomic_DNA"/>
</dbReference>
<feature type="chain" id="PRO_5021998625" description="Extracellular membrane protein CFEM domain-containing protein" evidence="1">
    <location>
        <begin position="19"/>
        <end position="247"/>
    </location>
</feature>
<feature type="signal peptide" evidence="1">
    <location>
        <begin position="1"/>
        <end position="18"/>
    </location>
</feature>
<dbReference type="STRING" id="50376.A0A517LE34"/>